<reference evidence="2 3" key="1">
    <citation type="submission" date="2024-07" db="EMBL/GenBank/DDBJ databases">
        <title>Section-level genome sequencing and comparative genomics of Aspergillus sections Usti and Cavernicolus.</title>
        <authorList>
            <consortium name="Lawrence Berkeley National Laboratory"/>
            <person name="Nybo J.L."/>
            <person name="Vesth T.C."/>
            <person name="Theobald S."/>
            <person name="Frisvad J.C."/>
            <person name="Larsen T.O."/>
            <person name="Kjaerboelling I."/>
            <person name="Rothschild-Mancinelli K."/>
            <person name="Lyhne E.K."/>
            <person name="Kogle M.E."/>
            <person name="Barry K."/>
            <person name="Clum A."/>
            <person name="Na H."/>
            <person name="Ledsgaard L."/>
            <person name="Lin J."/>
            <person name="Lipzen A."/>
            <person name="Kuo A."/>
            <person name="Riley R."/>
            <person name="Mondo S."/>
            <person name="Labutti K."/>
            <person name="Haridas S."/>
            <person name="Pangalinan J."/>
            <person name="Salamov A.A."/>
            <person name="Simmons B.A."/>
            <person name="Magnuson J.K."/>
            <person name="Chen J."/>
            <person name="Drula E."/>
            <person name="Henrissat B."/>
            <person name="Wiebenga A."/>
            <person name="Lubbers R.J."/>
            <person name="Gomes A.C."/>
            <person name="Makela M.R."/>
            <person name="Stajich J."/>
            <person name="Grigoriev I.V."/>
            <person name="Mortensen U.H."/>
            <person name="De Vries R.P."/>
            <person name="Baker S.E."/>
            <person name="Andersen M.R."/>
        </authorList>
    </citation>
    <scope>NUCLEOTIDE SEQUENCE [LARGE SCALE GENOMIC DNA]</scope>
    <source>
        <strain evidence="2 3">CBS 209.92</strain>
    </source>
</reference>
<sequence>MSSESPSSSPLAVPIPPFDDLPLRPDHPHHSAWGLWKNPALGALNHLTDDVVLRAAREEIRSGERVTVNLPLDSIKPALLGRVDFQQKLINKAPRVINDDVITFNTQTSTQWDSFRHFAYQEEGKFYNGVSQPDIHDTPNSTINGIDGWSEKAIAGRGVLIDYASWAAKQRDHDGHIAANSTSTGLTADAITVADLEAILAESGVTLRTGDILFVRTGYLASYTALDRARRESLVSSPHAWPGLEQSESMLRWLWARQFAGVAGDNPGLEVVPPVDPIWQLHPILLAGWGTPIGELFDLEALAEMCKRKQRWTFFVTSVPLVYRGAVASPPNGLAIF</sequence>
<evidence type="ECO:0000313" key="2">
    <source>
        <dbReference type="EMBL" id="KAL2801098.1"/>
    </source>
</evidence>
<dbReference type="Proteomes" id="UP001610563">
    <property type="component" value="Unassembled WGS sequence"/>
</dbReference>
<keyword evidence="3" id="KW-1185">Reference proteome</keyword>
<name>A0ABR4GPU9_9EURO</name>
<comment type="similarity">
    <text evidence="1">Belongs to the Cyclase 1 superfamily.</text>
</comment>
<dbReference type="PANTHER" id="PTHR34861:SF11">
    <property type="entry name" value="CYCLASE"/>
    <property type="match status" value="1"/>
</dbReference>
<dbReference type="SUPFAM" id="SSF102198">
    <property type="entry name" value="Putative cyclase"/>
    <property type="match status" value="1"/>
</dbReference>
<dbReference type="PANTHER" id="PTHR34861">
    <property type="match status" value="1"/>
</dbReference>
<protein>
    <submittedName>
        <fullName evidence="2">Cyclase-domain-containing protein</fullName>
    </submittedName>
</protein>
<evidence type="ECO:0000313" key="3">
    <source>
        <dbReference type="Proteomes" id="UP001610563"/>
    </source>
</evidence>
<evidence type="ECO:0000256" key="1">
    <source>
        <dbReference type="ARBA" id="ARBA00007865"/>
    </source>
</evidence>
<dbReference type="Pfam" id="PF04199">
    <property type="entry name" value="Cyclase"/>
    <property type="match status" value="1"/>
</dbReference>
<comment type="caution">
    <text evidence="2">The sequence shown here is derived from an EMBL/GenBank/DDBJ whole genome shotgun (WGS) entry which is preliminary data.</text>
</comment>
<dbReference type="EMBL" id="JBFTWV010000001">
    <property type="protein sequence ID" value="KAL2801098.1"/>
    <property type="molecule type" value="Genomic_DNA"/>
</dbReference>
<dbReference type="InterPro" id="IPR007325">
    <property type="entry name" value="KFase/CYL"/>
</dbReference>
<proteinExistence type="inferred from homology"/>
<gene>
    <name evidence="2" type="ORF">BJX66DRAFT_331283</name>
</gene>
<organism evidence="2 3">
    <name type="scientific">Aspergillus keveii</name>
    <dbReference type="NCBI Taxonomy" id="714993"/>
    <lineage>
        <taxon>Eukaryota</taxon>
        <taxon>Fungi</taxon>
        <taxon>Dikarya</taxon>
        <taxon>Ascomycota</taxon>
        <taxon>Pezizomycotina</taxon>
        <taxon>Eurotiomycetes</taxon>
        <taxon>Eurotiomycetidae</taxon>
        <taxon>Eurotiales</taxon>
        <taxon>Aspergillaceae</taxon>
        <taxon>Aspergillus</taxon>
        <taxon>Aspergillus subgen. Nidulantes</taxon>
    </lineage>
</organism>
<dbReference type="InterPro" id="IPR037175">
    <property type="entry name" value="KFase_sf"/>
</dbReference>
<accession>A0ABR4GPU9</accession>
<dbReference type="Gene3D" id="3.50.30.50">
    <property type="entry name" value="Putative cyclase"/>
    <property type="match status" value="1"/>
</dbReference>